<dbReference type="Proteomes" id="UP000887565">
    <property type="component" value="Unplaced"/>
</dbReference>
<sequence length="47" mass="5408">MKPITTLEKPDLKIGNEQKGSSINVYVRINQYSSYVAETLQFFCHIC</sequence>
<name>A0A915JL39_ROMCU</name>
<organism evidence="1 2">
    <name type="scientific">Romanomermis culicivorax</name>
    <name type="common">Nematode worm</name>
    <dbReference type="NCBI Taxonomy" id="13658"/>
    <lineage>
        <taxon>Eukaryota</taxon>
        <taxon>Metazoa</taxon>
        <taxon>Ecdysozoa</taxon>
        <taxon>Nematoda</taxon>
        <taxon>Enoplea</taxon>
        <taxon>Dorylaimia</taxon>
        <taxon>Mermithida</taxon>
        <taxon>Mermithoidea</taxon>
        <taxon>Mermithidae</taxon>
        <taxon>Romanomermis</taxon>
    </lineage>
</organism>
<proteinExistence type="predicted"/>
<evidence type="ECO:0000313" key="1">
    <source>
        <dbReference type="Proteomes" id="UP000887565"/>
    </source>
</evidence>
<dbReference type="AlphaFoldDB" id="A0A915JL39"/>
<reference evidence="2" key="1">
    <citation type="submission" date="2022-11" db="UniProtKB">
        <authorList>
            <consortium name="WormBaseParasite"/>
        </authorList>
    </citation>
    <scope>IDENTIFICATION</scope>
</reference>
<evidence type="ECO:0000313" key="2">
    <source>
        <dbReference type="WBParaSite" id="nRc.2.0.1.t26818-RA"/>
    </source>
</evidence>
<keyword evidence="1" id="KW-1185">Reference proteome</keyword>
<dbReference type="WBParaSite" id="nRc.2.0.1.t26818-RA">
    <property type="protein sequence ID" value="nRc.2.0.1.t26818-RA"/>
    <property type="gene ID" value="nRc.2.0.1.g26818"/>
</dbReference>
<accession>A0A915JL39</accession>
<protein>
    <submittedName>
        <fullName evidence="2">Uncharacterized protein</fullName>
    </submittedName>
</protein>